<dbReference type="PANTHER" id="PTHR34857:SF2">
    <property type="entry name" value="SLL0384 PROTEIN"/>
    <property type="match status" value="1"/>
</dbReference>
<dbReference type="InterPro" id="IPR003339">
    <property type="entry name" value="ABC/ECF_trnsptr_transmembrane"/>
</dbReference>
<dbReference type="EMBL" id="JAQNDM010000001">
    <property type="protein sequence ID" value="MDC0707431.1"/>
    <property type="molecule type" value="Genomic_DNA"/>
</dbReference>
<evidence type="ECO:0000256" key="6">
    <source>
        <dbReference type="SAM" id="Phobius"/>
    </source>
</evidence>
<comment type="subcellular location">
    <subcellularLocation>
        <location evidence="1">Membrane</location>
        <topology evidence="1">Multi-pass membrane protein</topology>
    </subcellularLocation>
</comment>
<dbReference type="Pfam" id="PF02361">
    <property type="entry name" value="CbiQ"/>
    <property type="match status" value="1"/>
</dbReference>
<comment type="caution">
    <text evidence="7">The sequence shown here is derived from an EMBL/GenBank/DDBJ whole genome shotgun (WGS) entry which is preliminary data.</text>
</comment>
<keyword evidence="3 6" id="KW-0812">Transmembrane</keyword>
<sequence length="241" mass="26947">MSVQSPNVYTRLDARLKLFQLVVVGLCAFLTRTITAQILLLVMVLVLGLAARQQQTVARFLWLAVPLVLYVVWGSIGVGTSMIVFVGRFLAFAVLKFSSPVLLLLYLVRLEDLSAVIQALERLRFPRHITLPLAVAIRFVPSLQFEYASIRDAMRLRGVAPSLRRFYTYPVQTLELTVIPLLMRAVRISEELSISALTRGMELEGAKSWYQPLVWTGRDTLGLVATVLAGALIFVTDHFVS</sequence>
<dbReference type="PANTHER" id="PTHR34857">
    <property type="entry name" value="SLL0384 PROTEIN"/>
    <property type="match status" value="1"/>
</dbReference>
<keyword evidence="8" id="KW-1185">Reference proteome</keyword>
<feature type="transmembrane region" description="Helical" evidence="6">
    <location>
        <begin position="60"/>
        <end position="83"/>
    </location>
</feature>
<gene>
    <name evidence="7" type="ORF">POL68_03015</name>
</gene>
<feature type="transmembrane region" description="Helical" evidence="6">
    <location>
        <begin position="220"/>
        <end position="240"/>
    </location>
</feature>
<keyword evidence="2" id="KW-1003">Cell membrane</keyword>
<name>A0ABT5D5A1_9BACT</name>
<protein>
    <submittedName>
        <fullName evidence="7">Energy-coupling factor transporter transmembrane component T</fullName>
    </submittedName>
</protein>
<accession>A0ABT5D5A1</accession>
<evidence type="ECO:0000256" key="2">
    <source>
        <dbReference type="ARBA" id="ARBA00022475"/>
    </source>
</evidence>
<organism evidence="7 8">
    <name type="scientific">Stigmatella ashevillensis</name>
    <dbReference type="NCBI Taxonomy" id="2995309"/>
    <lineage>
        <taxon>Bacteria</taxon>
        <taxon>Pseudomonadati</taxon>
        <taxon>Myxococcota</taxon>
        <taxon>Myxococcia</taxon>
        <taxon>Myxococcales</taxon>
        <taxon>Cystobacterineae</taxon>
        <taxon>Archangiaceae</taxon>
        <taxon>Stigmatella</taxon>
    </lineage>
</organism>
<dbReference type="InterPro" id="IPR051611">
    <property type="entry name" value="ECF_transporter_component"/>
</dbReference>
<keyword evidence="4 6" id="KW-1133">Transmembrane helix</keyword>
<feature type="transmembrane region" description="Helical" evidence="6">
    <location>
        <begin position="89"/>
        <end position="108"/>
    </location>
</feature>
<evidence type="ECO:0000256" key="5">
    <source>
        <dbReference type="ARBA" id="ARBA00023136"/>
    </source>
</evidence>
<dbReference type="RefSeq" id="WP_272134651.1">
    <property type="nucleotide sequence ID" value="NZ_JAQNDM010000001.1"/>
</dbReference>
<dbReference type="CDD" id="cd16914">
    <property type="entry name" value="EcfT"/>
    <property type="match status" value="1"/>
</dbReference>
<evidence type="ECO:0000256" key="4">
    <source>
        <dbReference type="ARBA" id="ARBA00022989"/>
    </source>
</evidence>
<keyword evidence="5 6" id="KW-0472">Membrane</keyword>
<dbReference type="Proteomes" id="UP001221838">
    <property type="component" value="Unassembled WGS sequence"/>
</dbReference>
<feature type="transmembrane region" description="Helical" evidence="6">
    <location>
        <begin position="20"/>
        <end position="48"/>
    </location>
</feature>
<reference evidence="7 8" key="1">
    <citation type="submission" date="2022-11" db="EMBL/GenBank/DDBJ databases">
        <title>Minimal conservation of predation-associated metabolite biosynthetic gene clusters underscores biosynthetic potential of Myxococcota including descriptions for ten novel species: Archangium lansinium sp. nov., Myxococcus landrumus sp. nov., Nannocystis bai.</title>
        <authorList>
            <person name="Ahearne A."/>
            <person name="Stevens C."/>
            <person name="Dowd S."/>
        </authorList>
    </citation>
    <scope>NUCLEOTIDE SEQUENCE [LARGE SCALE GENOMIC DNA]</scope>
    <source>
        <strain evidence="7 8">NCWAL01</strain>
    </source>
</reference>
<evidence type="ECO:0000313" key="7">
    <source>
        <dbReference type="EMBL" id="MDC0707431.1"/>
    </source>
</evidence>
<evidence type="ECO:0000256" key="1">
    <source>
        <dbReference type="ARBA" id="ARBA00004141"/>
    </source>
</evidence>
<proteinExistence type="predicted"/>
<evidence type="ECO:0000256" key="3">
    <source>
        <dbReference type="ARBA" id="ARBA00022692"/>
    </source>
</evidence>
<evidence type="ECO:0000313" key="8">
    <source>
        <dbReference type="Proteomes" id="UP001221838"/>
    </source>
</evidence>